<organism evidence="2">
    <name type="scientific">Caenorhabditis remanei</name>
    <name type="common">Caenorhabditis vulgaris</name>
    <dbReference type="NCBI Taxonomy" id="31234"/>
    <lineage>
        <taxon>Eukaryota</taxon>
        <taxon>Metazoa</taxon>
        <taxon>Ecdysozoa</taxon>
        <taxon>Nematoda</taxon>
        <taxon>Chromadorea</taxon>
        <taxon>Rhabditida</taxon>
        <taxon>Rhabditina</taxon>
        <taxon>Rhabditomorpha</taxon>
        <taxon>Rhabditoidea</taxon>
        <taxon>Rhabditidae</taxon>
        <taxon>Peloderinae</taxon>
        <taxon>Caenorhabditis</taxon>
    </lineage>
</organism>
<dbReference type="PRINTS" id="PR01705">
    <property type="entry name" value="TSP1REPEAT"/>
</dbReference>
<dbReference type="Gene3D" id="2.20.100.10">
    <property type="entry name" value="Thrombospondin type-1 (TSP1) repeat"/>
    <property type="match status" value="1"/>
</dbReference>
<dbReference type="OrthoDB" id="504708at2759"/>
<proteinExistence type="predicted"/>
<reference evidence="1" key="1">
    <citation type="submission" date="2007-07" db="EMBL/GenBank/DDBJ databases">
        <title>PCAP assembly of the Caenorhabditis remanei genome.</title>
        <authorList>
            <consortium name="The Caenorhabditis remanei Sequencing Consortium"/>
            <person name="Wilson R.K."/>
        </authorList>
    </citation>
    <scope>NUCLEOTIDE SEQUENCE [LARGE SCALE GENOMIC DNA]</scope>
    <source>
        <strain evidence="1">PB4641</strain>
    </source>
</reference>
<dbReference type="OMA" id="CQNGERS"/>
<dbReference type="HOGENOM" id="CLU_1588011_0_0_1"/>
<dbReference type="Proteomes" id="UP000008281">
    <property type="component" value="Unassembled WGS sequence"/>
</dbReference>
<dbReference type="AlphaFoldDB" id="E3LU03"/>
<dbReference type="InterPro" id="IPR000884">
    <property type="entry name" value="TSP1_rpt"/>
</dbReference>
<dbReference type="eggNOG" id="ENOG502T2JA">
    <property type="taxonomic scope" value="Eukaryota"/>
</dbReference>
<dbReference type="EMBL" id="DS268415">
    <property type="protein sequence ID" value="EFP11029.1"/>
    <property type="molecule type" value="Genomic_DNA"/>
</dbReference>
<name>E3LU03_CAERE</name>
<dbReference type="KEGG" id="crq:GCK72_017662"/>
<evidence type="ECO:0000313" key="1">
    <source>
        <dbReference type="EMBL" id="EFP11029.1"/>
    </source>
</evidence>
<keyword evidence="2" id="KW-1185">Reference proteome</keyword>
<gene>
    <name evidence="1" type="ORF">CRE_30732</name>
</gene>
<dbReference type="Pfam" id="PF00090">
    <property type="entry name" value="TSP_1"/>
    <property type="match status" value="1"/>
</dbReference>
<accession>E3LU03</accession>
<sequence length="197" mass="21800">MLLLFSFIFSLYIPIVSLTFYIESHSISAMNRCILLALLPLITAIPVAVNIDDQDAVNLGAYDRARFDLVESFHPLQPASAVTNDQIAEVRAKAAGVKQNEALISIDLPTQMQSGNPARIPERLAFGEWTEWTSWSVCQNGERSRVRTCVSRRPALRVVCHGDAIEIEKCYVDAGEGHIPVAADPWSIEREISGDFA</sequence>
<protein>
    <submittedName>
        <fullName evidence="1">Uncharacterized protein</fullName>
    </submittedName>
</protein>
<dbReference type="SUPFAM" id="SSF82895">
    <property type="entry name" value="TSP-1 type 1 repeat"/>
    <property type="match status" value="1"/>
</dbReference>
<dbReference type="CTD" id="9823978"/>
<dbReference type="InterPro" id="IPR036383">
    <property type="entry name" value="TSP1_rpt_sf"/>
</dbReference>
<dbReference type="FunCoup" id="E3LU03">
    <property type="interactions" value="377"/>
</dbReference>
<dbReference type="RefSeq" id="XP_003112508.2">
    <property type="nucleotide sequence ID" value="XM_003112460.2"/>
</dbReference>
<dbReference type="STRING" id="31234.E3LU03"/>
<dbReference type="PROSITE" id="PS50092">
    <property type="entry name" value="TSP1"/>
    <property type="match status" value="1"/>
</dbReference>
<dbReference type="GeneID" id="9823978"/>
<evidence type="ECO:0000313" key="2">
    <source>
        <dbReference type="Proteomes" id="UP000008281"/>
    </source>
</evidence>